<reference evidence="3" key="1">
    <citation type="submission" date="2016-10" db="EMBL/GenBank/DDBJ databases">
        <authorList>
            <person name="Varghese N."/>
            <person name="Submissions S."/>
        </authorList>
    </citation>
    <scope>NUCLEOTIDE SEQUENCE [LARGE SCALE GENOMIC DNA]</scope>
    <source>
        <strain evidence="3">XJ109</strain>
    </source>
</reference>
<protein>
    <submittedName>
        <fullName evidence="2">Uncharacterized protein</fullName>
    </submittedName>
</protein>
<evidence type="ECO:0000256" key="1">
    <source>
        <dbReference type="SAM" id="Phobius"/>
    </source>
</evidence>
<keyword evidence="1" id="KW-1133">Transmembrane helix</keyword>
<keyword evidence="1" id="KW-0472">Membrane</keyword>
<feature type="transmembrane region" description="Helical" evidence="1">
    <location>
        <begin position="40"/>
        <end position="57"/>
    </location>
</feature>
<feature type="transmembrane region" description="Helical" evidence="1">
    <location>
        <begin position="10"/>
        <end position="28"/>
    </location>
</feature>
<evidence type="ECO:0000313" key="3">
    <source>
        <dbReference type="Proteomes" id="UP000199149"/>
    </source>
</evidence>
<accession>A0A1I4SNF3</accession>
<evidence type="ECO:0000313" key="2">
    <source>
        <dbReference type="EMBL" id="SFM65945.1"/>
    </source>
</evidence>
<dbReference type="EMBL" id="FOUZ01000001">
    <property type="protein sequence ID" value="SFM65945.1"/>
    <property type="molecule type" value="Genomic_DNA"/>
</dbReference>
<dbReference type="RefSeq" id="WP_092905805.1">
    <property type="nucleotide sequence ID" value="NZ_FOUZ01000001.1"/>
</dbReference>
<keyword evidence="1" id="KW-0812">Transmembrane</keyword>
<gene>
    <name evidence="2" type="ORF">SAMN05421738_101286</name>
</gene>
<dbReference type="Proteomes" id="UP000199149">
    <property type="component" value="Unassembled WGS sequence"/>
</dbReference>
<dbReference type="AlphaFoldDB" id="A0A1I4SNF3"/>
<keyword evidence="3" id="KW-1185">Reference proteome</keyword>
<name>A0A1I4SNF3_9FLAO</name>
<proteinExistence type="predicted"/>
<dbReference type="STRING" id="684065.SAMN05421738_101286"/>
<sequence>MEKLNFKHPIFFYLISFILVSVSGFLKIMKVELADSLLDVTFALSVFTLVIVLINYVKKNAKKKVEYKVNDLDF</sequence>
<organism evidence="2 3">
    <name type="scientific">Algoriella xinjiangensis</name>
    <dbReference type="NCBI Taxonomy" id="684065"/>
    <lineage>
        <taxon>Bacteria</taxon>
        <taxon>Pseudomonadati</taxon>
        <taxon>Bacteroidota</taxon>
        <taxon>Flavobacteriia</taxon>
        <taxon>Flavobacteriales</taxon>
        <taxon>Weeksellaceae</taxon>
        <taxon>Algoriella</taxon>
    </lineage>
</organism>